<protein>
    <recommendedName>
        <fullName evidence="2">TTF-type domain-containing protein</fullName>
    </recommendedName>
</protein>
<reference evidence="4" key="1">
    <citation type="submission" date="2024-04" db="EMBL/GenBank/DDBJ databases">
        <title>Salinicola lusitanus LLJ914,a marine bacterium isolated from the Okinawa Trough.</title>
        <authorList>
            <person name="Li J."/>
        </authorList>
    </citation>
    <scope>NUCLEOTIDE SEQUENCE [LARGE SCALE GENOMIC DNA]</scope>
</reference>
<dbReference type="SMART" id="SM00597">
    <property type="entry name" value="ZnF_TTF"/>
    <property type="match status" value="1"/>
</dbReference>
<dbReference type="SUPFAM" id="SSF53098">
    <property type="entry name" value="Ribonuclease H-like"/>
    <property type="match status" value="1"/>
</dbReference>
<organism evidence="3 4">
    <name type="scientific">Mugilogobius chulae</name>
    <name type="common">yellowstripe goby</name>
    <dbReference type="NCBI Taxonomy" id="88201"/>
    <lineage>
        <taxon>Eukaryota</taxon>
        <taxon>Metazoa</taxon>
        <taxon>Chordata</taxon>
        <taxon>Craniata</taxon>
        <taxon>Vertebrata</taxon>
        <taxon>Euteleostomi</taxon>
        <taxon>Actinopterygii</taxon>
        <taxon>Neopterygii</taxon>
        <taxon>Teleostei</taxon>
        <taxon>Neoteleostei</taxon>
        <taxon>Acanthomorphata</taxon>
        <taxon>Gobiaria</taxon>
        <taxon>Gobiiformes</taxon>
        <taxon>Gobioidei</taxon>
        <taxon>Gobiidae</taxon>
        <taxon>Gobionellinae</taxon>
        <taxon>Mugilogobius</taxon>
    </lineage>
</organism>
<feature type="region of interest" description="Disordered" evidence="1">
    <location>
        <begin position="124"/>
        <end position="186"/>
    </location>
</feature>
<dbReference type="AlphaFoldDB" id="A0AAW0NE40"/>
<evidence type="ECO:0000259" key="2">
    <source>
        <dbReference type="SMART" id="SM00597"/>
    </source>
</evidence>
<gene>
    <name evidence="3" type="ORF">WMY93_019006</name>
</gene>
<dbReference type="PANTHER" id="PTHR45749:SF21">
    <property type="entry name" value="DUF4371 DOMAIN-CONTAINING PROTEIN"/>
    <property type="match status" value="1"/>
</dbReference>
<dbReference type="InterPro" id="IPR025398">
    <property type="entry name" value="DUF4371"/>
</dbReference>
<sequence length="695" mass="76879">MKSQTLFFSGAYCAILRDLWQNHHHTSSSYPRSQCALHTALSKPAPGAFSLPLLSPAAPLLSRTSTARAFLKSQGEIPPLSHSPSMFNGLTLLSPATPAYLIAIGSTSFLDAASAALSIQLDSENDEEIGSESEQAHTESDQQEEGKENERGDASAHDTESQDSGAVAEPETVEESQDEDQEEGESIQDNIEEDFLDTHTKPNQPPSKVIEFQKHSNKTLHFQDRWYKMHPWLHYNENTRGILCFYCVKAYTVQKSTLSKRADPAFSSKGFTNWKNATLRFNRHEQCQRHLHAVTVCAQRGHEVNILLSSAEAKRQEEARHCLENIVASIVYLARQGLAIRGHNLKDGNLIQLLKFRGKSDACLSRWLSQCQDYTSPQVQNEVLQLLGNTIVREIANCINSLPVVQYSLIVDGTQDISGSEQESICLRFVDHDLVPHEVFVGLYQVPGTTGAEIAKAAIDVLQRLSIPLSSLRGQTYDGAANMSGKYAGVQAELKKVQPLGLFVHCGTHCLNLITESACQASPLIRDALQWVHELGTLSKQSGKFKLLFSTTAECAQGPNVSLRPLCPTRWTVRGKAITAVLTQYESVLSSLEQMPSSNLKANGLLERFQKGKTVLGLLLALEVVDDLECLNKSLQKRTETIAGMRAAVGCVRSNLAAKRNERKFKEIFDKATKDVKDLGLEDIQIPHQRKAPKR</sequence>
<dbReference type="InterPro" id="IPR012337">
    <property type="entry name" value="RNaseH-like_sf"/>
</dbReference>
<dbReference type="Proteomes" id="UP001460270">
    <property type="component" value="Unassembled WGS sequence"/>
</dbReference>
<comment type="caution">
    <text evidence="3">The sequence shown here is derived from an EMBL/GenBank/DDBJ whole genome shotgun (WGS) entry which is preliminary data.</text>
</comment>
<proteinExistence type="predicted"/>
<evidence type="ECO:0000313" key="3">
    <source>
        <dbReference type="EMBL" id="KAK7898153.1"/>
    </source>
</evidence>
<accession>A0AAW0NE40</accession>
<evidence type="ECO:0000313" key="4">
    <source>
        <dbReference type="Proteomes" id="UP001460270"/>
    </source>
</evidence>
<evidence type="ECO:0000256" key="1">
    <source>
        <dbReference type="SAM" id="MobiDB-lite"/>
    </source>
</evidence>
<dbReference type="EMBL" id="JBBPFD010000014">
    <property type="protein sequence ID" value="KAK7898153.1"/>
    <property type="molecule type" value="Genomic_DNA"/>
</dbReference>
<feature type="compositionally biased region" description="Acidic residues" evidence="1">
    <location>
        <begin position="171"/>
        <end position="186"/>
    </location>
</feature>
<dbReference type="PANTHER" id="PTHR45749">
    <property type="match status" value="1"/>
</dbReference>
<dbReference type="InterPro" id="IPR006580">
    <property type="entry name" value="Znf_TTF"/>
</dbReference>
<name>A0AAW0NE40_9GOBI</name>
<keyword evidence="4" id="KW-1185">Reference proteome</keyword>
<dbReference type="Pfam" id="PF14291">
    <property type="entry name" value="DUF4371"/>
    <property type="match status" value="1"/>
</dbReference>
<feature type="compositionally biased region" description="Basic and acidic residues" evidence="1">
    <location>
        <begin position="134"/>
        <end position="160"/>
    </location>
</feature>
<feature type="domain" description="TTF-type" evidence="2">
    <location>
        <begin position="218"/>
        <end position="313"/>
    </location>
</feature>